<comment type="caution">
    <text evidence="1">The sequence shown here is derived from an EMBL/GenBank/DDBJ whole genome shotgun (WGS) entry which is preliminary data.</text>
</comment>
<evidence type="ECO:0000313" key="1">
    <source>
        <dbReference type="EMBL" id="GAA3810819.1"/>
    </source>
</evidence>
<evidence type="ECO:0008006" key="3">
    <source>
        <dbReference type="Google" id="ProtNLM"/>
    </source>
</evidence>
<dbReference type="EMBL" id="BAABAH010000003">
    <property type="protein sequence ID" value="GAA3810819.1"/>
    <property type="molecule type" value="Genomic_DNA"/>
</dbReference>
<accession>A0ABP7I705</accession>
<dbReference type="RefSeq" id="WP_344773274.1">
    <property type="nucleotide sequence ID" value="NZ_BAABAH010000003.1"/>
</dbReference>
<reference evidence="2" key="1">
    <citation type="journal article" date="2019" name="Int. J. Syst. Evol. Microbiol.">
        <title>The Global Catalogue of Microorganisms (GCM) 10K type strain sequencing project: providing services to taxonomists for standard genome sequencing and annotation.</title>
        <authorList>
            <consortium name="The Broad Institute Genomics Platform"/>
            <consortium name="The Broad Institute Genome Sequencing Center for Infectious Disease"/>
            <person name="Wu L."/>
            <person name="Ma J."/>
        </authorList>
    </citation>
    <scope>NUCLEOTIDE SEQUENCE [LARGE SCALE GENOMIC DNA]</scope>
    <source>
        <strain evidence="2">JCM 16953</strain>
    </source>
</reference>
<proteinExistence type="predicted"/>
<organism evidence="1 2">
    <name type="scientific">Nocardioides panacisoli</name>
    <dbReference type="NCBI Taxonomy" id="627624"/>
    <lineage>
        <taxon>Bacteria</taxon>
        <taxon>Bacillati</taxon>
        <taxon>Actinomycetota</taxon>
        <taxon>Actinomycetes</taxon>
        <taxon>Propionibacteriales</taxon>
        <taxon>Nocardioidaceae</taxon>
        <taxon>Nocardioides</taxon>
    </lineage>
</organism>
<gene>
    <name evidence="1" type="ORF">GCM10022242_11670</name>
</gene>
<dbReference type="Proteomes" id="UP001501821">
    <property type="component" value="Unassembled WGS sequence"/>
</dbReference>
<protein>
    <recommendedName>
        <fullName evidence="3">DUF2188 domain-containing protein</fullName>
    </recommendedName>
</protein>
<sequence length="89" mass="9853">MNLPEPPPIFRQPTPTERPWWWRLEDASGGEVKLSGAAADEHAGQRFASQADAESWIGESWPDLKEAGVAQVTLFEVDREVYGPMSLSA</sequence>
<evidence type="ECO:0000313" key="2">
    <source>
        <dbReference type="Proteomes" id="UP001501821"/>
    </source>
</evidence>
<keyword evidence="2" id="KW-1185">Reference proteome</keyword>
<name>A0ABP7I705_9ACTN</name>